<keyword evidence="4 8" id="KW-0564">Palmitate</keyword>
<dbReference type="InterPro" id="IPR039001">
    <property type="entry name" value="Pal"/>
</dbReference>
<comment type="function">
    <text evidence="8">Part of the Tol-Pal system, which plays a role in outer membrane invagination during cell division and is important for maintaining outer membrane integrity.</text>
</comment>
<evidence type="ECO:0000256" key="5">
    <source>
        <dbReference type="ARBA" id="ARBA00023237"/>
    </source>
</evidence>
<keyword evidence="5 8" id="KW-0998">Cell outer membrane</keyword>
<evidence type="ECO:0000313" key="13">
    <source>
        <dbReference type="Proteomes" id="UP000599109"/>
    </source>
</evidence>
<evidence type="ECO:0000259" key="11">
    <source>
        <dbReference type="PROSITE" id="PS51123"/>
    </source>
</evidence>
<accession>A0A936YXK6</accession>
<evidence type="ECO:0000256" key="9">
    <source>
        <dbReference type="SAM" id="MobiDB-lite"/>
    </source>
</evidence>
<evidence type="ECO:0000256" key="6">
    <source>
        <dbReference type="ARBA" id="ARBA00023288"/>
    </source>
</evidence>
<comment type="subcellular location">
    <subcellularLocation>
        <location evidence="8">Cell outer membrane</location>
        <topology evidence="8">Lipid-anchor</topology>
    </subcellularLocation>
</comment>
<feature type="signal peptide" evidence="10">
    <location>
        <begin position="1"/>
        <end position="24"/>
    </location>
</feature>
<evidence type="ECO:0000256" key="3">
    <source>
        <dbReference type="ARBA" id="ARBA00023136"/>
    </source>
</evidence>
<dbReference type="Gene3D" id="3.30.1330.60">
    <property type="entry name" value="OmpA-like domain"/>
    <property type="match status" value="1"/>
</dbReference>
<dbReference type="GO" id="GO:0051301">
    <property type="term" value="P:cell division"/>
    <property type="evidence" value="ECO:0007669"/>
    <property type="project" value="UniProtKB-UniRule"/>
</dbReference>
<dbReference type="HAMAP" id="MF_02204">
    <property type="entry name" value="Pal"/>
    <property type="match status" value="1"/>
</dbReference>
<dbReference type="CDD" id="cd07185">
    <property type="entry name" value="OmpA_C-like"/>
    <property type="match status" value="1"/>
</dbReference>
<dbReference type="AlphaFoldDB" id="A0A936YXK6"/>
<comment type="caution">
    <text evidence="12">The sequence shown here is derived from an EMBL/GenBank/DDBJ whole genome shotgun (WGS) entry which is preliminary data.</text>
</comment>
<keyword evidence="7 8" id="KW-0131">Cell cycle</keyword>
<feature type="domain" description="OmpA-like" evidence="11">
    <location>
        <begin position="65"/>
        <end position="179"/>
    </location>
</feature>
<evidence type="ECO:0000256" key="7">
    <source>
        <dbReference type="ARBA" id="ARBA00023306"/>
    </source>
</evidence>
<feature type="region of interest" description="Disordered" evidence="9">
    <location>
        <begin position="34"/>
        <end position="53"/>
    </location>
</feature>
<reference evidence="12 13" key="1">
    <citation type="journal article" date="2017" name="Int. J. Syst. Evol. Microbiol.">
        <title>Ramlibacter monticola sp. nov., isolated from forest soil.</title>
        <authorList>
            <person name="Chaudhary D.K."/>
            <person name="Kim J."/>
        </authorList>
    </citation>
    <scope>NUCLEOTIDE SEQUENCE [LARGE SCALE GENOMIC DNA]</scope>
    <source>
        <strain evidence="12 13">KACC 19175</strain>
    </source>
</reference>
<dbReference type="PANTHER" id="PTHR30329">
    <property type="entry name" value="STATOR ELEMENT OF FLAGELLAR MOTOR COMPLEX"/>
    <property type="match status" value="1"/>
</dbReference>
<dbReference type="PROSITE" id="PS51123">
    <property type="entry name" value="OMPA_2"/>
    <property type="match status" value="1"/>
</dbReference>
<gene>
    <name evidence="8 12" type="primary">pal</name>
    <name evidence="12" type="ORF">JJ685_09415</name>
</gene>
<dbReference type="RefSeq" id="WP_201673992.1">
    <property type="nucleotide sequence ID" value="NZ_JAEQNE010000002.1"/>
</dbReference>
<keyword evidence="2 8" id="KW-0732">Signal</keyword>
<dbReference type="Proteomes" id="UP000599109">
    <property type="component" value="Unassembled WGS sequence"/>
</dbReference>
<evidence type="ECO:0000256" key="10">
    <source>
        <dbReference type="SAM" id="SignalP"/>
    </source>
</evidence>
<dbReference type="Pfam" id="PF00691">
    <property type="entry name" value="OmpA"/>
    <property type="match status" value="1"/>
</dbReference>
<dbReference type="PROSITE" id="PS51257">
    <property type="entry name" value="PROKAR_LIPOPROTEIN"/>
    <property type="match status" value="1"/>
</dbReference>
<dbReference type="InterPro" id="IPR050330">
    <property type="entry name" value="Bact_OuterMem_StrucFunc"/>
</dbReference>
<dbReference type="InterPro" id="IPR036737">
    <property type="entry name" value="OmpA-like_sf"/>
</dbReference>
<evidence type="ECO:0000256" key="2">
    <source>
        <dbReference type="ARBA" id="ARBA00022729"/>
    </source>
</evidence>
<keyword evidence="6 8" id="KW-0449">Lipoprotein</keyword>
<protein>
    <recommendedName>
        <fullName evidence="8">Peptidoglycan-associated lipoprotein</fullName>
        <shortName evidence="8">PAL</shortName>
    </recommendedName>
</protein>
<organism evidence="12 13">
    <name type="scientific">Ramlibacter monticola</name>
    <dbReference type="NCBI Taxonomy" id="1926872"/>
    <lineage>
        <taxon>Bacteria</taxon>
        <taxon>Pseudomonadati</taxon>
        <taxon>Pseudomonadota</taxon>
        <taxon>Betaproteobacteria</taxon>
        <taxon>Burkholderiales</taxon>
        <taxon>Comamonadaceae</taxon>
        <taxon>Ramlibacter</taxon>
    </lineage>
</organism>
<keyword evidence="13" id="KW-1185">Reference proteome</keyword>
<feature type="compositionally biased region" description="Low complexity" evidence="9">
    <location>
        <begin position="38"/>
        <end position="51"/>
    </location>
</feature>
<dbReference type="InterPro" id="IPR006664">
    <property type="entry name" value="OMP_bac"/>
</dbReference>
<sequence>MKKRVFLAVALAAALAGCASGVKLDDVPVDDKQASAVTPGGATGTPPAGATSRVAPVDATAGQSNIAGPSNVSRIVYFDYDSNVIKPEFQSVIEAHARFLKANGTRHVVIEGHTDERGGREYNLALGQRRSEAVRRALELLGVKDAQVEAVSFGKEKPAANGFDESAWSQNRRAEIAYR</sequence>
<feature type="chain" id="PRO_5037152911" description="Peptidoglycan-associated lipoprotein" evidence="10">
    <location>
        <begin position="25"/>
        <end position="179"/>
    </location>
</feature>
<dbReference type="InterPro" id="IPR014169">
    <property type="entry name" value="Pal_lipo_C"/>
</dbReference>
<dbReference type="InterPro" id="IPR006665">
    <property type="entry name" value="OmpA-like"/>
</dbReference>
<dbReference type="SUPFAM" id="SSF103088">
    <property type="entry name" value="OmpA-like"/>
    <property type="match status" value="1"/>
</dbReference>
<keyword evidence="1 8" id="KW-0132">Cell division</keyword>
<name>A0A936YXK6_9BURK</name>
<comment type="similarity">
    <text evidence="8">Belongs to the Pal lipoprotein family.</text>
</comment>
<evidence type="ECO:0000256" key="4">
    <source>
        <dbReference type="ARBA" id="ARBA00023139"/>
    </source>
</evidence>
<dbReference type="NCBIfam" id="TIGR02802">
    <property type="entry name" value="Pal_lipo"/>
    <property type="match status" value="1"/>
</dbReference>
<proteinExistence type="inferred from homology"/>
<dbReference type="PRINTS" id="PR01021">
    <property type="entry name" value="OMPADOMAIN"/>
</dbReference>
<dbReference type="EMBL" id="JAEQNE010000002">
    <property type="protein sequence ID" value="MBL0391355.1"/>
    <property type="molecule type" value="Genomic_DNA"/>
</dbReference>
<comment type="subunit">
    <text evidence="8">The Tol-Pal system is composed of five core proteins: the inner membrane proteins TolA, TolQ and TolR, the periplasmic protein TolB and the outer membrane protein Pal. They form a network linking the inner and outer membranes and the peptidoglycan layer.</text>
</comment>
<dbReference type="PANTHER" id="PTHR30329:SF21">
    <property type="entry name" value="LIPOPROTEIN YIAD-RELATED"/>
    <property type="match status" value="1"/>
</dbReference>
<evidence type="ECO:0000313" key="12">
    <source>
        <dbReference type="EMBL" id="MBL0391355.1"/>
    </source>
</evidence>
<evidence type="ECO:0000256" key="1">
    <source>
        <dbReference type="ARBA" id="ARBA00022618"/>
    </source>
</evidence>
<dbReference type="GO" id="GO:0009279">
    <property type="term" value="C:cell outer membrane"/>
    <property type="evidence" value="ECO:0007669"/>
    <property type="project" value="UniProtKB-SubCell"/>
</dbReference>
<evidence type="ECO:0000256" key="8">
    <source>
        <dbReference type="HAMAP-Rule" id="MF_02204"/>
    </source>
</evidence>
<keyword evidence="3 8" id="KW-0472">Membrane</keyword>